<dbReference type="AlphaFoldDB" id="A0A7G9QQ06"/>
<reference evidence="2 3" key="1">
    <citation type="submission" date="2020-08" db="EMBL/GenBank/DDBJ databases">
        <title>Genome sequence of Thermomonas brevis KACC 16975T.</title>
        <authorList>
            <person name="Hyun D.-W."/>
            <person name="Bae J.-W."/>
        </authorList>
    </citation>
    <scope>NUCLEOTIDE SEQUENCE [LARGE SCALE GENOMIC DNA]</scope>
    <source>
        <strain evidence="2 3">KACC 16975</strain>
    </source>
</reference>
<dbReference type="EMBL" id="CP060711">
    <property type="protein sequence ID" value="QNN45431.1"/>
    <property type="molecule type" value="Genomic_DNA"/>
</dbReference>
<accession>A0A7G9QQ06</accession>
<evidence type="ECO:0000313" key="2">
    <source>
        <dbReference type="EMBL" id="QNN45431.1"/>
    </source>
</evidence>
<gene>
    <name evidence="2" type="ORF">H9L17_09315</name>
</gene>
<keyword evidence="1" id="KW-0175">Coiled coil</keyword>
<dbReference type="KEGG" id="tbv:H9L17_09315"/>
<organism evidence="2 3">
    <name type="scientific">Thermomonas brevis</name>
    <dbReference type="NCBI Taxonomy" id="215691"/>
    <lineage>
        <taxon>Bacteria</taxon>
        <taxon>Pseudomonadati</taxon>
        <taxon>Pseudomonadota</taxon>
        <taxon>Gammaproteobacteria</taxon>
        <taxon>Lysobacterales</taxon>
        <taxon>Lysobacteraceae</taxon>
        <taxon>Thermomonas</taxon>
    </lineage>
</organism>
<protein>
    <submittedName>
        <fullName evidence="2">Uncharacterized protein</fullName>
    </submittedName>
</protein>
<feature type="coiled-coil region" evidence="1">
    <location>
        <begin position="24"/>
        <end position="52"/>
    </location>
</feature>
<dbReference type="Proteomes" id="UP000515977">
    <property type="component" value="Chromosome"/>
</dbReference>
<sequence>MKQIAVLALCLLLPACKRDDPEAAARAAAEQAAAKEQAAETMEKQFEEAVAAQNWRLAKGYGDVLQMDHPTSAAAARVKPKLDDVRARAEAQQRQERLAALWSYGDEPVGKDGHQLSASIYSQEPVDTDGGGAHPVRLIFRDHPEWGRSAYLVLQAGDFDCYSGCKLKVVVDGKTHTLPGSRPKTDEAIAMFIDDWKGLWKLAKAGQQLSIEFPTKPVGRRTAEFEVGGLEPSKLPKWN</sequence>
<evidence type="ECO:0000256" key="1">
    <source>
        <dbReference type="SAM" id="Coils"/>
    </source>
</evidence>
<proteinExistence type="predicted"/>
<keyword evidence="3" id="KW-1185">Reference proteome</keyword>
<name>A0A7G9QQ06_9GAMM</name>
<dbReference type="RefSeq" id="WP_187569197.1">
    <property type="nucleotide sequence ID" value="NZ_CP060711.1"/>
</dbReference>
<evidence type="ECO:0000313" key="3">
    <source>
        <dbReference type="Proteomes" id="UP000515977"/>
    </source>
</evidence>